<dbReference type="InterPro" id="IPR016195">
    <property type="entry name" value="Pol/histidinol_Pase-like"/>
</dbReference>
<dbReference type="SUPFAM" id="SSF89550">
    <property type="entry name" value="PHP domain-like"/>
    <property type="match status" value="1"/>
</dbReference>
<proteinExistence type="evidence at transcript level"/>
<name>A0A2P2I6M0_9CRUS</name>
<sequence>MVLMVYKASGYCDLNINSKARNLKDLVLRAATSGYQTIAINTTVFENDEHDNIVMKKGKKKQKQSNSDTVPAIPELTRLSFTSTDLLKHKLNKPPILLSRITLVYGNTDSPLLKQVAVDAVQKYDLVAVTPTSQAAFKQVCQTLPFVDIISMDPCGSNLNLSKNLLWDAVQRNIYFEIKYNVCIGSGNPKQLQGTFQLGNELSRIIDCGNMIVCSGANSVETLRAPRDVANLMHSVFPSSTSSIRAIAVTCHDAIKFARERKPCFKKCAVSALTENIKNEEDYNVLQGKRKLDHCESKKSGLSSRVPKLKKRKMHLGK</sequence>
<evidence type="ECO:0000313" key="5">
    <source>
        <dbReference type="EMBL" id="LAB69662.1"/>
    </source>
</evidence>
<evidence type="ECO:0000256" key="4">
    <source>
        <dbReference type="SAM" id="MobiDB-lite"/>
    </source>
</evidence>
<dbReference type="GO" id="GO:0008033">
    <property type="term" value="P:tRNA processing"/>
    <property type="evidence" value="ECO:0007669"/>
    <property type="project" value="UniProtKB-KW"/>
</dbReference>
<dbReference type="InterPro" id="IPR002738">
    <property type="entry name" value="RNase_P_p30"/>
</dbReference>
<organism evidence="5">
    <name type="scientific">Hirondellea gigas</name>
    <dbReference type="NCBI Taxonomy" id="1518452"/>
    <lineage>
        <taxon>Eukaryota</taxon>
        <taxon>Metazoa</taxon>
        <taxon>Ecdysozoa</taxon>
        <taxon>Arthropoda</taxon>
        <taxon>Crustacea</taxon>
        <taxon>Multicrustacea</taxon>
        <taxon>Malacostraca</taxon>
        <taxon>Eumalacostraca</taxon>
        <taxon>Peracarida</taxon>
        <taxon>Amphipoda</taxon>
        <taxon>Amphilochidea</taxon>
        <taxon>Lysianassida</taxon>
        <taxon>Lysianassidira</taxon>
        <taxon>Lysianassoidea</taxon>
        <taxon>Lysianassidae</taxon>
        <taxon>Hirondellea</taxon>
    </lineage>
</organism>
<dbReference type="PANTHER" id="PTHR13031">
    <property type="entry name" value="RIBONUCLEASE P SUBUNIT P30"/>
    <property type="match status" value="1"/>
</dbReference>
<protein>
    <submittedName>
        <fullName evidence="5">Ribonuclease P protein subunit drpp30-like</fullName>
    </submittedName>
</protein>
<dbReference type="PANTHER" id="PTHR13031:SF0">
    <property type="entry name" value="RIBONUCLEASE P PROTEIN SUBUNIT P30"/>
    <property type="match status" value="1"/>
</dbReference>
<dbReference type="GO" id="GO:0003723">
    <property type="term" value="F:RNA binding"/>
    <property type="evidence" value="ECO:0007669"/>
    <property type="project" value="TreeGrafter"/>
</dbReference>
<dbReference type="GO" id="GO:0005655">
    <property type="term" value="C:nucleolar ribonuclease P complex"/>
    <property type="evidence" value="ECO:0007669"/>
    <property type="project" value="TreeGrafter"/>
</dbReference>
<keyword evidence="3" id="KW-0819">tRNA processing</keyword>
<reference evidence="5" key="2">
    <citation type="journal article" date="2018" name="Biosci. Biotechnol. Biochem.">
        <title>Polysaccharide hydrolase of the hadal zone amphipods Hirondellea gigas.</title>
        <authorList>
            <person name="Kobayashi H."/>
            <person name="Nagahama T."/>
            <person name="Arai W."/>
            <person name="Sasagawa Y."/>
            <person name="Umeda M."/>
            <person name="Hayashi T."/>
            <person name="Nikaido I."/>
            <person name="Watanabe H."/>
            <person name="Oguri K."/>
            <person name="Kitazato H."/>
            <person name="Fujioka K."/>
            <person name="Kido Y."/>
            <person name="Takami H."/>
        </authorList>
    </citation>
    <scope>NUCLEOTIDE SEQUENCE</scope>
    <source>
        <tissue evidence="5">Whole body</tissue>
    </source>
</reference>
<comment type="similarity">
    <text evidence="2">Belongs to the eukaryotic/archaeal RNase P protein component 3 family.</text>
</comment>
<accession>A0A2P2I6M0</accession>
<evidence type="ECO:0000256" key="2">
    <source>
        <dbReference type="ARBA" id="ARBA00007331"/>
    </source>
</evidence>
<dbReference type="Gene3D" id="3.20.20.140">
    <property type="entry name" value="Metal-dependent hydrolases"/>
    <property type="match status" value="1"/>
</dbReference>
<dbReference type="AlphaFoldDB" id="A0A2P2I6M0"/>
<evidence type="ECO:0000313" key="6">
    <source>
        <dbReference type="EMBL" id="LAC23556.1"/>
    </source>
</evidence>
<dbReference type="EMBL" id="IACT01004361">
    <property type="protein sequence ID" value="LAC23556.1"/>
    <property type="molecule type" value="mRNA"/>
</dbReference>
<dbReference type="EMBL" id="IACF01004066">
    <property type="protein sequence ID" value="LAB69662.1"/>
    <property type="molecule type" value="mRNA"/>
</dbReference>
<evidence type="ECO:0000256" key="1">
    <source>
        <dbReference type="ARBA" id="ARBA00004123"/>
    </source>
</evidence>
<feature type="region of interest" description="Disordered" evidence="4">
    <location>
        <begin position="297"/>
        <end position="318"/>
    </location>
</feature>
<dbReference type="Pfam" id="PF01876">
    <property type="entry name" value="RNase_P_p30"/>
    <property type="match status" value="1"/>
</dbReference>
<feature type="compositionally biased region" description="Basic residues" evidence="4">
    <location>
        <begin position="307"/>
        <end position="318"/>
    </location>
</feature>
<evidence type="ECO:0000256" key="3">
    <source>
        <dbReference type="ARBA" id="ARBA00022694"/>
    </source>
</evidence>
<reference evidence="6" key="1">
    <citation type="submission" date="2017-11" db="EMBL/GenBank/DDBJ databases">
        <title>The sensing device of the deep-sea amphipod.</title>
        <authorList>
            <person name="Kobayashi H."/>
            <person name="Nagahama T."/>
            <person name="Arai W."/>
            <person name="Sasagawa Y."/>
            <person name="Umeda M."/>
            <person name="Hayashi T."/>
            <person name="Nikaido I."/>
            <person name="Watanabe H."/>
            <person name="Oguri K."/>
            <person name="Kitazato H."/>
            <person name="Fujioka K."/>
            <person name="Kido Y."/>
            <person name="Takami H."/>
        </authorList>
    </citation>
    <scope>NUCLEOTIDE SEQUENCE</scope>
    <source>
        <tissue evidence="6">Whole body</tissue>
    </source>
</reference>
<comment type="subcellular location">
    <subcellularLocation>
        <location evidence="1">Nucleus</location>
    </subcellularLocation>
</comment>